<keyword evidence="2" id="KW-1185">Reference proteome</keyword>
<sequence>MSHNVVTVEFGDGFRLYAINDGGGCHLYRFLLSKHEEAEAWILDSKRVIPAEPENAELSEETVVLDPDEPWAFASRASRERLWITGPRNSDEAIAETGWKTGDMYDA</sequence>
<protein>
    <submittedName>
        <fullName evidence="1">Uncharacterized protein</fullName>
    </submittedName>
</protein>
<accession>A0AAP4FRJ7</accession>
<comment type="caution">
    <text evidence="1">The sequence shown here is derived from an EMBL/GenBank/DDBJ whole genome shotgun (WGS) entry which is preliminary data.</text>
</comment>
<dbReference type="RefSeq" id="WP_285149724.1">
    <property type="nucleotide sequence ID" value="NZ_JASSOM010000003.1"/>
</dbReference>
<organism evidence="1 2">
    <name type="scientific">Lelliottia wanjuensis</name>
    <dbReference type="NCBI Taxonomy" id="3050585"/>
    <lineage>
        <taxon>Bacteria</taxon>
        <taxon>Pseudomonadati</taxon>
        <taxon>Pseudomonadota</taxon>
        <taxon>Gammaproteobacteria</taxon>
        <taxon>Enterobacterales</taxon>
        <taxon>Enterobacteriaceae</taxon>
        <taxon>Lelliottia</taxon>
    </lineage>
</organism>
<dbReference type="EMBL" id="JASSOM010000003">
    <property type="protein sequence ID" value="MDK9361971.1"/>
    <property type="molecule type" value="Genomic_DNA"/>
</dbReference>
<evidence type="ECO:0000313" key="1">
    <source>
        <dbReference type="EMBL" id="MDK9361971.1"/>
    </source>
</evidence>
<gene>
    <name evidence="1" type="ORF">QQF32_01970</name>
</gene>
<proteinExistence type="predicted"/>
<name>A0AAP4FRJ7_9ENTR</name>
<evidence type="ECO:0000313" key="2">
    <source>
        <dbReference type="Proteomes" id="UP001223214"/>
    </source>
</evidence>
<dbReference type="Proteomes" id="UP001223214">
    <property type="component" value="Unassembled WGS sequence"/>
</dbReference>
<dbReference type="AlphaFoldDB" id="A0AAP4FRJ7"/>
<reference evidence="1 2" key="1">
    <citation type="submission" date="2023-06" db="EMBL/GenBank/DDBJ databases">
        <title>Identification and characterization of antibiotic-resistant Gram-negative bacteria.</title>
        <authorList>
            <person name="Cho G.-S."/>
            <person name="Lee J."/>
            <person name="Tai E."/>
            <person name="Jeong S."/>
            <person name="Kim I."/>
            <person name="Kim B.-E."/>
            <person name="Jeong M.-I."/>
            <person name="Oh K.-K."/>
            <person name="Franz C.M.A.P."/>
        </authorList>
    </citation>
    <scope>NUCLEOTIDE SEQUENCE [LARGE SCALE GENOMIC DNA]</scope>
    <source>
        <strain evidence="1 2">V106_12</strain>
    </source>
</reference>